<evidence type="ECO:0000256" key="1">
    <source>
        <dbReference type="SAM" id="SignalP"/>
    </source>
</evidence>
<protein>
    <recommendedName>
        <fullName evidence="4">Transporter</fullName>
    </recommendedName>
</protein>
<feature type="signal peptide" evidence="1">
    <location>
        <begin position="1"/>
        <end position="29"/>
    </location>
</feature>
<evidence type="ECO:0000313" key="3">
    <source>
        <dbReference type="Proteomes" id="UP000315995"/>
    </source>
</evidence>
<dbReference type="OrthoDB" id="9809066at2"/>
<evidence type="ECO:0008006" key="4">
    <source>
        <dbReference type="Google" id="ProtNLM"/>
    </source>
</evidence>
<gene>
    <name evidence="2" type="ORF">FIV42_24675</name>
</gene>
<dbReference type="EMBL" id="CP041186">
    <property type="protein sequence ID" value="QDG53822.1"/>
    <property type="molecule type" value="Genomic_DNA"/>
</dbReference>
<keyword evidence="3" id="KW-1185">Reference proteome</keyword>
<dbReference type="AlphaFoldDB" id="A0A4Y6PZX2"/>
<sequence>MRQIRRWTIWGVVGLAALVAASLAVPAAAQEANPAGPAEPTESDGWELNARLTNPMHEFWTLEFQNNLQVLDGDLIRGTALGNELRLQPLLPLVFGRHDGVVLSLRVTLPIVTSPDLDNGVVGDDQEHITGVGDVEFLRLIGPNKRRGLVYGVGITSRFPTAPTDELGGGKYLVGPAGQVFYLGDTWVVGALVEHWVSYQGGVGREDVLRTDVDYVIARRLTEKWSVGMAPEASWEWGEGSDNRATIPVGLGLTRMTRLGYLPLKLRAEAQYSVFRPDRLGPRWVFRLQIQAVIPNAFED</sequence>
<accession>A0A4Y6PZX2</accession>
<accession>A0A5B8YES1</accession>
<dbReference type="Proteomes" id="UP000315995">
    <property type="component" value="Chromosome"/>
</dbReference>
<keyword evidence="1" id="KW-0732">Signal</keyword>
<evidence type="ECO:0000313" key="2">
    <source>
        <dbReference type="EMBL" id="QDG53822.1"/>
    </source>
</evidence>
<name>A0A4Y6PZX2_PERCE</name>
<proteinExistence type="predicted"/>
<reference evidence="2 3" key="1">
    <citation type="submission" date="2019-06" db="EMBL/GenBank/DDBJ databases">
        <title>Persicimonas caeni gen. nov., sp. nov., a predatory bacterium isolated from solar saltern.</title>
        <authorList>
            <person name="Wang S."/>
        </authorList>
    </citation>
    <scope>NUCLEOTIDE SEQUENCE [LARGE SCALE GENOMIC DNA]</scope>
    <source>
        <strain evidence="2 3">YN101</strain>
    </source>
</reference>
<organism evidence="2 3">
    <name type="scientific">Persicimonas caeni</name>
    <dbReference type="NCBI Taxonomy" id="2292766"/>
    <lineage>
        <taxon>Bacteria</taxon>
        <taxon>Deltaproteobacteria</taxon>
        <taxon>Bradymonadales</taxon>
        <taxon>Bradymonadaceae</taxon>
        <taxon>Persicimonas</taxon>
    </lineage>
</organism>
<feature type="chain" id="PRO_5030106777" description="Transporter" evidence="1">
    <location>
        <begin position="30"/>
        <end position="300"/>
    </location>
</feature>
<dbReference type="RefSeq" id="WP_141200276.1">
    <property type="nucleotide sequence ID" value="NZ_CP041186.1"/>
</dbReference>